<dbReference type="PANTHER" id="PTHR45749">
    <property type="match status" value="1"/>
</dbReference>
<sequence length="287" mass="32821">MKDDPELKDIFEKSAGNAQYCSPRIQYELIDIYETKDISRQEQIALGLQFVDSKKLQIREEFIEFAVVEDLRGKSLGQFILSQIEKLGLDMKLYQLIQSLESRFAKHKVTLKGLSGILPSFVVKQPCSDLTELIKLYASDLTSTDSTVMAELELWRAKWQKVVTSLFPKTAVQSLAECERGIFPNVHKLLSIFCVVPTSTACVERSFSSMKRIKTYLHSRMSEDRLNGLALLNFHRDVLVSVDEIWRNLLLALLKDYDLNAKSQRQVPDDIRYFAKLSGADSVPLEF</sequence>
<dbReference type="InterPro" id="IPR012337">
    <property type="entry name" value="RNaseH-like_sf"/>
</dbReference>
<dbReference type="AlphaFoldDB" id="A0AA88HAQ0"/>
<feature type="domain" description="HAT C-terminal dimerisation" evidence="1">
    <location>
        <begin position="178"/>
        <end position="236"/>
    </location>
</feature>
<dbReference type="Pfam" id="PF05699">
    <property type="entry name" value="Dimer_Tnp_hAT"/>
    <property type="match status" value="1"/>
</dbReference>
<name>A0AA88HAQ0_ARTSF</name>
<accession>A0AA88HAQ0</accession>
<dbReference type="InterPro" id="IPR008906">
    <property type="entry name" value="HATC_C_dom"/>
</dbReference>
<proteinExistence type="predicted"/>
<dbReference type="SUPFAM" id="SSF53098">
    <property type="entry name" value="Ribonuclease H-like"/>
    <property type="match status" value="1"/>
</dbReference>
<reference evidence="2" key="1">
    <citation type="submission" date="2023-07" db="EMBL/GenBank/DDBJ databases">
        <title>Chromosome-level genome assembly of Artemia franciscana.</title>
        <authorList>
            <person name="Jo E."/>
        </authorList>
    </citation>
    <scope>NUCLEOTIDE SEQUENCE</scope>
    <source>
        <tissue evidence="2">Whole body</tissue>
    </source>
</reference>
<dbReference type="PANTHER" id="PTHR45749:SF21">
    <property type="entry name" value="DUF4371 DOMAIN-CONTAINING PROTEIN"/>
    <property type="match status" value="1"/>
</dbReference>
<comment type="caution">
    <text evidence="2">The sequence shown here is derived from an EMBL/GenBank/DDBJ whole genome shotgun (WGS) entry which is preliminary data.</text>
</comment>
<evidence type="ECO:0000313" key="3">
    <source>
        <dbReference type="Proteomes" id="UP001187531"/>
    </source>
</evidence>
<dbReference type="Proteomes" id="UP001187531">
    <property type="component" value="Unassembled WGS sequence"/>
</dbReference>
<protein>
    <recommendedName>
        <fullName evidence="1">HAT C-terminal dimerisation domain-containing protein</fullName>
    </recommendedName>
</protein>
<dbReference type="EMBL" id="JAVRJZ010000044">
    <property type="protein sequence ID" value="KAK2704016.1"/>
    <property type="molecule type" value="Genomic_DNA"/>
</dbReference>
<organism evidence="2 3">
    <name type="scientific">Artemia franciscana</name>
    <name type="common">Brine shrimp</name>
    <name type="synonym">Artemia sanfranciscana</name>
    <dbReference type="NCBI Taxonomy" id="6661"/>
    <lineage>
        <taxon>Eukaryota</taxon>
        <taxon>Metazoa</taxon>
        <taxon>Ecdysozoa</taxon>
        <taxon>Arthropoda</taxon>
        <taxon>Crustacea</taxon>
        <taxon>Branchiopoda</taxon>
        <taxon>Anostraca</taxon>
        <taxon>Artemiidae</taxon>
        <taxon>Artemia</taxon>
    </lineage>
</organism>
<evidence type="ECO:0000313" key="2">
    <source>
        <dbReference type="EMBL" id="KAK2704016.1"/>
    </source>
</evidence>
<dbReference type="GO" id="GO:0046983">
    <property type="term" value="F:protein dimerization activity"/>
    <property type="evidence" value="ECO:0007669"/>
    <property type="project" value="InterPro"/>
</dbReference>
<evidence type="ECO:0000259" key="1">
    <source>
        <dbReference type="Pfam" id="PF05699"/>
    </source>
</evidence>
<keyword evidence="3" id="KW-1185">Reference proteome</keyword>
<gene>
    <name evidence="2" type="ORF">QYM36_017661</name>
</gene>